<dbReference type="InterPro" id="IPR051599">
    <property type="entry name" value="Cell_Envelope_Assoc"/>
</dbReference>
<keyword evidence="1" id="KW-0472">Membrane</keyword>
<accession>G4T250</accession>
<feature type="transmembrane region" description="Helical" evidence="1">
    <location>
        <begin position="45"/>
        <end position="70"/>
    </location>
</feature>
<dbReference type="EMBL" id="FO082060">
    <property type="protein sequence ID" value="CCE22476.1"/>
    <property type="molecule type" value="Genomic_DNA"/>
</dbReference>
<dbReference type="CDD" id="cd06259">
    <property type="entry name" value="YdcF-like"/>
    <property type="match status" value="1"/>
</dbReference>
<gene>
    <name evidence="3" type="ordered locus">MEALZ_0781</name>
</gene>
<evidence type="ECO:0000259" key="2">
    <source>
        <dbReference type="Pfam" id="PF02698"/>
    </source>
</evidence>
<keyword evidence="1" id="KW-0812">Transmembrane</keyword>
<dbReference type="KEGG" id="mah:MEALZ_0781"/>
<dbReference type="InterPro" id="IPR003848">
    <property type="entry name" value="DUF218"/>
</dbReference>
<dbReference type="PANTHER" id="PTHR30336:SF4">
    <property type="entry name" value="ENVELOPE BIOGENESIS FACTOR ELYC"/>
    <property type="match status" value="1"/>
</dbReference>
<dbReference type="Pfam" id="PF02698">
    <property type="entry name" value="DUF218"/>
    <property type="match status" value="1"/>
</dbReference>
<keyword evidence="1" id="KW-1133">Transmembrane helix</keyword>
<dbReference type="PATRIC" id="fig|271065.3.peg.797"/>
<dbReference type="HOGENOM" id="CLU_053514_1_2_6"/>
<dbReference type="Gene3D" id="3.40.50.620">
    <property type="entry name" value="HUPs"/>
    <property type="match status" value="1"/>
</dbReference>
<dbReference type="GO" id="GO:0000270">
    <property type="term" value="P:peptidoglycan metabolic process"/>
    <property type="evidence" value="ECO:0007669"/>
    <property type="project" value="TreeGrafter"/>
</dbReference>
<dbReference type="AlphaFoldDB" id="G4T250"/>
<dbReference type="GO" id="GO:0043164">
    <property type="term" value="P:Gram-negative-bacterium-type cell wall biogenesis"/>
    <property type="evidence" value="ECO:0007669"/>
    <property type="project" value="TreeGrafter"/>
</dbReference>
<evidence type="ECO:0000256" key="1">
    <source>
        <dbReference type="SAM" id="Phobius"/>
    </source>
</evidence>
<keyword evidence="4" id="KW-1185">Reference proteome</keyword>
<name>G4T250_META2</name>
<organism evidence="3 4">
    <name type="scientific">Methylotuvimicrobium alcaliphilum (strain DSM 19304 / NCIMB 14124 / VKM B-2133 / 20Z)</name>
    <name type="common">Methylomicrobium alcaliphilum</name>
    <dbReference type="NCBI Taxonomy" id="1091494"/>
    <lineage>
        <taxon>Bacteria</taxon>
        <taxon>Pseudomonadati</taxon>
        <taxon>Pseudomonadota</taxon>
        <taxon>Gammaproteobacteria</taxon>
        <taxon>Methylococcales</taxon>
        <taxon>Methylococcaceae</taxon>
        <taxon>Methylotuvimicrobium</taxon>
    </lineage>
</organism>
<feature type="transmembrane region" description="Helical" evidence="1">
    <location>
        <begin position="15"/>
        <end position="38"/>
    </location>
</feature>
<reference evidence="4" key="1">
    <citation type="journal article" date="2012" name="J. Bacteriol.">
        <title>Genome sequence of the haloalkaliphilic methanotrophic bacterium Methylomicrobium alcaliphilum 20Z.</title>
        <authorList>
            <person name="Vuilleumier S."/>
            <person name="Khmelenina V.N."/>
            <person name="Bringel F."/>
            <person name="Reshetnikov A.S."/>
            <person name="Lajus A."/>
            <person name="Mangenot S."/>
            <person name="Rouy Z."/>
            <person name="Op den Camp H.J."/>
            <person name="Jetten M.S."/>
            <person name="Dispirito A.A."/>
            <person name="Dunfield P."/>
            <person name="Klotz M.G."/>
            <person name="Semrau J.D."/>
            <person name="Stein L.Y."/>
            <person name="Barbe V."/>
            <person name="Medigue C."/>
            <person name="Trotsenko Y.A."/>
            <person name="Kalyuzhnaya M.G."/>
        </authorList>
    </citation>
    <scope>NUCLEOTIDE SEQUENCE [LARGE SCALE GENOMIC DNA]</scope>
    <source>
        <strain evidence="4">DSM 19304 / NCIMB 14124 / VKM B-2133 / 20Z</strain>
    </source>
</reference>
<evidence type="ECO:0000313" key="4">
    <source>
        <dbReference type="Proteomes" id="UP000008315"/>
    </source>
</evidence>
<sequence length="275" mass="30858">MLKTVDSVFYWVSKLVWGLFAPDHLLLILLTLVCGLLWSGYQQIALYGFSALVLLCWVIALLPVGSWLLLPLETKFPANPPLPEQLDGIIMLAGAEKIDASYAWQQVELKAYSERALSFMQMARKYPDARLVFTGGLGSKLDKQFQEADVAARLFEQQGFDIGTIQFERRSRNTYENALLGKELVRPEKGEKWLLITSASHMPRAVGVFCRVGWPVIPYPVDHWTVPGESTSLGFAFGENLEQLTYAVREWLGLAAYHITGKTSAWVPDTCSNEP</sequence>
<dbReference type="GO" id="GO:0005886">
    <property type="term" value="C:plasma membrane"/>
    <property type="evidence" value="ECO:0007669"/>
    <property type="project" value="TreeGrafter"/>
</dbReference>
<feature type="domain" description="DUF218" evidence="2">
    <location>
        <begin position="87"/>
        <end position="253"/>
    </location>
</feature>
<dbReference type="Proteomes" id="UP000008315">
    <property type="component" value="Chromosome"/>
</dbReference>
<dbReference type="InterPro" id="IPR014729">
    <property type="entry name" value="Rossmann-like_a/b/a_fold"/>
</dbReference>
<evidence type="ECO:0000313" key="3">
    <source>
        <dbReference type="EMBL" id="CCE22476.1"/>
    </source>
</evidence>
<proteinExistence type="predicted"/>
<protein>
    <recommendedName>
        <fullName evidence="2">DUF218 domain-containing protein</fullName>
    </recommendedName>
</protein>
<dbReference type="PANTHER" id="PTHR30336">
    <property type="entry name" value="INNER MEMBRANE PROTEIN, PROBABLE PERMEASE"/>
    <property type="match status" value="1"/>
</dbReference>